<dbReference type="Proteomes" id="UP000199529">
    <property type="component" value="Unassembled WGS sequence"/>
</dbReference>
<name>A0A1H3U366_9PSEU</name>
<dbReference type="PROSITE" id="PS51257">
    <property type="entry name" value="PROKAR_LIPOPROTEIN"/>
    <property type="match status" value="1"/>
</dbReference>
<dbReference type="OrthoDB" id="3252468at2"/>
<proteinExistence type="inferred from homology"/>
<reference evidence="8" key="1">
    <citation type="submission" date="2016-10" db="EMBL/GenBank/DDBJ databases">
        <authorList>
            <person name="Varghese N."/>
            <person name="Submissions S."/>
        </authorList>
    </citation>
    <scope>NUCLEOTIDE SEQUENCE [LARGE SCALE GENOMIC DNA]</scope>
    <source>
        <strain evidence="8">CGMCC 4.3530</strain>
    </source>
</reference>
<gene>
    <name evidence="7" type="ORF">SAMN05216215_11044</name>
</gene>
<keyword evidence="3 7" id="KW-0378">Hydrolase</keyword>
<evidence type="ECO:0000313" key="8">
    <source>
        <dbReference type="Proteomes" id="UP000199529"/>
    </source>
</evidence>
<feature type="signal peptide" evidence="5">
    <location>
        <begin position="1"/>
        <end position="20"/>
    </location>
</feature>
<dbReference type="EMBL" id="FNOK01000104">
    <property type="protein sequence ID" value="SDZ56788.1"/>
    <property type="molecule type" value="Genomic_DNA"/>
</dbReference>
<feature type="region of interest" description="Disordered" evidence="4">
    <location>
        <begin position="19"/>
        <end position="44"/>
    </location>
</feature>
<sequence length="528" mass="56094">MNRLLTVLSAVALLGAAACSPPTREPAPLQPHTEHKGPAGPVPAGLERYYGQTLSWGPCAPFATSDSDRTAFDDTGLECARLEVPIDYAEPQGQVITLGVLRKPATDPEHRTGSLLMNPGGPGASGMSAAASVASSIGQSDLGQRFDLIGFDPRGIGASEPAVNCLTGPERDAERLDSDVDTSPAGIAATEQEERDYVGKCAERTGTKMLANVGSREVAKDMDVLRSALGDAKLTYLGYSYGTRIGAEYAETFPGNVRAMVLDGAIDPGQSTVDQLVAQGAGFQRAFNDFAAWCAKRQRCSLGSDPAQAVAVFQQLTRPLEDHPAPAGDGRELSYKDATMAAIQALYAPSLWDQLDNGINELRQGSGRRLLSLADNYFSRESNGQYTNTTDAFDAVHCVDDQRIEDPAILREADRRYREVAPFLDNGNPPSAARDKCAFWPVPVTGEAAEPEVGALPPTLVISTTGDPATPYQAGVKLAEALHGRLLTFEGTQHTVFMQGVTCVDDATTKYLVDLTLPAEGTRCTSNG</sequence>
<feature type="chain" id="PRO_5039158792" evidence="5">
    <location>
        <begin position="21"/>
        <end position="528"/>
    </location>
</feature>
<dbReference type="InterPro" id="IPR029058">
    <property type="entry name" value="AB_hydrolase_fold"/>
</dbReference>
<evidence type="ECO:0000256" key="4">
    <source>
        <dbReference type="SAM" id="MobiDB-lite"/>
    </source>
</evidence>
<dbReference type="Gene3D" id="3.40.50.1820">
    <property type="entry name" value="alpha/beta hydrolase"/>
    <property type="match status" value="1"/>
</dbReference>
<keyword evidence="8" id="KW-1185">Reference proteome</keyword>
<evidence type="ECO:0000256" key="3">
    <source>
        <dbReference type="ARBA" id="ARBA00022801"/>
    </source>
</evidence>
<dbReference type="RefSeq" id="WP_093278766.1">
    <property type="nucleotide sequence ID" value="NZ_FNOK01000104.1"/>
</dbReference>
<dbReference type="Pfam" id="PF00561">
    <property type="entry name" value="Abhydrolase_1"/>
    <property type="match status" value="1"/>
</dbReference>
<accession>A0A1H3U366</accession>
<evidence type="ECO:0000256" key="2">
    <source>
        <dbReference type="ARBA" id="ARBA00022729"/>
    </source>
</evidence>
<comment type="similarity">
    <text evidence="1">Belongs to the peptidase S33 family.</text>
</comment>
<protein>
    <submittedName>
        <fullName evidence="7">Alpha/beta hydrolase fold</fullName>
    </submittedName>
</protein>
<dbReference type="GO" id="GO:0016787">
    <property type="term" value="F:hydrolase activity"/>
    <property type="evidence" value="ECO:0007669"/>
    <property type="project" value="UniProtKB-KW"/>
</dbReference>
<dbReference type="AlphaFoldDB" id="A0A1H3U366"/>
<keyword evidence="2 5" id="KW-0732">Signal</keyword>
<dbReference type="PANTHER" id="PTHR43248">
    <property type="entry name" value="2-SUCCINYL-6-HYDROXY-2,4-CYCLOHEXADIENE-1-CARBOXYLATE SYNTHASE"/>
    <property type="match status" value="1"/>
</dbReference>
<organism evidence="7 8">
    <name type="scientific">Saccharopolyspora shandongensis</name>
    <dbReference type="NCBI Taxonomy" id="418495"/>
    <lineage>
        <taxon>Bacteria</taxon>
        <taxon>Bacillati</taxon>
        <taxon>Actinomycetota</taxon>
        <taxon>Actinomycetes</taxon>
        <taxon>Pseudonocardiales</taxon>
        <taxon>Pseudonocardiaceae</taxon>
        <taxon>Saccharopolyspora</taxon>
    </lineage>
</organism>
<evidence type="ECO:0000313" key="7">
    <source>
        <dbReference type="EMBL" id="SDZ56788.1"/>
    </source>
</evidence>
<evidence type="ECO:0000256" key="5">
    <source>
        <dbReference type="SAM" id="SignalP"/>
    </source>
</evidence>
<dbReference type="InterPro" id="IPR051601">
    <property type="entry name" value="Serine_prot/Carboxylest_S33"/>
</dbReference>
<evidence type="ECO:0000256" key="1">
    <source>
        <dbReference type="ARBA" id="ARBA00010088"/>
    </source>
</evidence>
<feature type="domain" description="AB hydrolase-1" evidence="6">
    <location>
        <begin position="115"/>
        <end position="500"/>
    </location>
</feature>
<dbReference type="STRING" id="418495.SAMN05216215_11044"/>
<evidence type="ECO:0000259" key="6">
    <source>
        <dbReference type="Pfam" id="PF00561"/>
    </source>
</evidence>
<dbReference type="InterPro" id="IPR000073">
    <property type="entry name" value="AB_hydrolase_1"/>
</dbReference>
<dbReference type="PANTHER" id="PTHR43248:SF29">
    <property type="entry name" value="TRIPEPTIDYL AMINOPEPTIDASE"/>
    <property type="match status" value="1"/>
</dbReference>
<dbReference type="SUPFAM" id="SSF53474">
    <property type="entry name" value="alpha/beta-Hydrolases"/>
    <property type="match status" value="1"/>
</dbReference>